<dbReference type="Proteomes" id="UP000325598">
    <property type="component" value="Unassembled WGS sequence"/>
</dbReference>
<sequence length="136" mass="14507">MITGLDHIQLAAPPGTEDALRAYYADVLGMTEVPKPPALAARGGCWFEAGTARLHLGTDPGFRPARKAHPGLRIHDIDTFATRLTAAGAPVTWDDHLPGHRRFYSADPVGNRLEFLEAADGKQTGPAGERTEPAGT</sequence>
<evidence type="ECO:0000313" key="2">
    <source>
        <dbReference type="EMBL" id="GES32260.1"/>
    </source>
</evidence>
<dbReference type="OrthoDB" id="9813630at2"/>
<dbReference type="Gene3D" id="3.10.180.10">
    <property type="entry name" value="2,3-Dihydroxybiphenyl 1,2-Dioxygenase, domain 1"/>
    <property type="match status" value="1"/>
</dbReference>
<dbReference type="GeneID" id="96753481"/>
<dbReference type="InterPro" id="IPR037523">
    <property type="entry name" value="VOC_core"/>
</dbReference>
<dbReference type="SUPFAM" id="SSF54593">
    <property type="entry name" value="Glyoxalase/Bleomycin resistance protein/Dihydroxybiphenyl dioxygenase"/>
    <property type="match status" value="1"/>
</dbReference>
<dbReference type="InterPro" id="IPR041581">
    <property type="entry name" value="Glyoxalase_6"/>
</dbReference>
<name>A0A5J4LL19_9ACTN</name>
<keyword evidence="3" id="KW-1185">Reference proteome</keyword>
<dbReference type="AlphaFoldDB" id="A0A5J4LL19"/>
<gene>
    <name evidence="2" type="ORF">San01_47470</name>
</gene>
<dbReference type="PANTHER" id="PTHR39175">
    <property type="entry name" value="FAMILY PROTEIN, PUTATIVE (AFU_ORTHOLOGUE AFUA_3G15060)-RELATED"/>
    <property type="match status" value="1"/>
</dbReference>
<dbReference type="PROSITE" id="PS51819">
    <property type="entry name" value="VOC"/>
    <property type="match status" value="1"/>
</dbReference>
<evidence type="ECO:0000313" key="3">
    <source>
        <dbReference type="Proteomes" id="UP000325598"/>
    </source>
</evidence>
<feature type="domain" description="VOC" evidence="1">
    <location>
        <begin position="4"/>
        <end position="118"/>
    </location>
</feature>
<proteinExistence type="predicted"/>
<evidence type="ECO:0000259" key="1">
    <source>
        <dbReference type="PROSITE" id="PS51819"/>
    </source>
</evidence>
<dbReference type="Pfam" id="PF18029">
    <property type="entry name" value="Glyoxalase_6"/>
    <property type="match status" value="1"/>
</dbReference>
<reference evidence="2 3" key="1">
    <citation type="submission" date="2019-10" db="EMBL/GenBank/DDBJ databases">
        <title>Whole genome shotgun sequence of Streptomyces angustmyceticus NBRC 3934.</title>
        <authorList>
            <person name="Hosoyama A."/>
            <person name="Ichikawa N."/>
            <person name="Kimura A."/>
            <person name="Kitahashi Y."/>
            <person name="Komaki H."/>
            <person name="Uohara A."/>
        </authorList>
    </citation>
    <scope>NUCLEOTIDE SEQUENCE [LARGE SCALE GENOMIC DNA]</scope>
    <source>
        <strain evidence="2 3">NBRC 3934</strain>
    </source>
</reference>
<accession>A0A5J4LL19</accession>
<organism evidence="2 3">
    <name type="scientific">Streptomyces angustmyceticus</name>
    <dbReference type="NCBI Taxonomy" id="285578"/>
    <lineage>
        <taxon>Bacteria</taxon>
        <taxon>Bacillati</taxon>
        <taxon>Actinomycetota</taxon>
        <taxon>Actinomycetes</taxon>
        <taxon>Kitasatosporales</taxon>
        <taxon>Streptomycetaceae</taxon>
        <taxon>Streptomyces</taxon>
    </lineage>
</organism>
<protein>
    <submittedName>
        <fullName evidence="2">Glyoxalase</fullName>
    </submittedName>
</protein>
<dbReference type="EMBL" id="BLAG01000013">
    <property type="protein sequence ID" value="GES32260.1"/>
    <property type="molecule type" value="Genomic_DNA"/>
</dbReference>
<dbReference type="RefSeq" id="WP_086717198.1">
    <property type="nucleotide sequence ID" value="NZ_BLAG01000013.1"/>
</dbReference>
<dbReference type="PANTHER" id="PTHR39175:SF1">
    <property type="entry name" value="FAMILY PROTEIN, PUTATIVE (AFU_ORTHOLOGUE AFUA_3G15060)-RELATED"/>
    <property type="match status" value="1"/>
</dbReference>
<comment type="caution">
    <text evidence="2">The sequence shown here is derived from an EMBL/GenBank/DDBJ whole genome shotgun (WGS) entry which is preliminary data.</text>
</comment>
<dbReference type="InterPro" id="IPR029068">
    <property type="entry name" value="Glyas_Bleomycin-R_OHBP_Dase"/>
</dbReference>